<proteinExistence type="predicted"/>
<dbReference type="EMBL" id="JADWYS010000001">
    <property type="protein sequence ID" value="MBG9387123.1"/>
    <property type="molecule type" value="Genomic_DNA"/>
</dbReference>
<sequence length="116" mass="11877">MKKPARRSTATRLLVGAIGKTEKVRDDLTDAARDLSDTNALLSGPLSAAQAVAAVAGAVKQNLAAEVKVQEAAEELATVKSMLEDAQVANAEEPATGKGGEGVASILPHLQSARDC</sequence>
<dbReference type="AlphaFoldDB" id="A0A931MF92"/>
<comment type="caution">
    <text evidence="2">The sequence shown here is derived from an EMBL/GenBank/DDBJ whole genome shotgun (WGS) entry which is preliminary data.</text>
</comment>
<dbReference type="Proteomes" id="UP000651050">
    <property type="component" value="Unassembled WGS sequence"/>
</dbReference>
<gene>
    <name evidence="2" type="ORF">I5803_03765</name>
</gene>
<organism evidence="2 3">
    <name type="scientific">Caenimonas aquaedulcis</name>
    <dbReference type="NCBI Taxonomy" id="2793270"/>
    <lineage>
        <taxon>Bacteria</taxon>
        <taxon>Pseudomonadati</taxon>
        <taxon>Pseudomonadota</taxon>
        <taxon>Betaproteobacteria</taxon>
        <taxon>Burkholderiales</taxon>
        <taxon>Comamonadaceae</taxon>
        <taxon>Caenimonas</taxon>
    </lineage>
</organism>
<name>A0A931MF92_9BURK</name>
<protein>
    <submittedName>
        <fullName evidence="2">Uncharacterized protein</fullName>
    </submittedName>
</protein>
<evidence type="ECO:0000313" key="3">
    <source>
        <dbReference type="Proteomes" id="UP000651050"/>
    </source>
</evidence>
<feature type="region of interest" description="Disordered" evidence="1">
    <location>
        <begin position="90"/>
        <end position="116"/>
    </location>
</feature>
<dbReference type="RefSeq" id="WP_196985069.1">
    <property type="nucleotide sequence ID" value="NZ_JADWYS010000001.1"/>
</dbReference>
<keyword evidence="3" id="KW-1185">Reference proteome</keyword>
<reference evidence="2" key="1">
    <citation type="submission" date="2020-11" db="EMBL/GenBank/DDBJ databases">
        <title>Bacterial whole genome sequence for Caenimonas sp. DR4.4.</title>
        <authorList>
            <person name="Le V."/>
            <person name="Ko S.-R."/>
            <person name="Ahn C.-Y."/>
            <person name="Oh H.-M."/>
        </authorList>
    </citation>
    <scope>NUCLEOTIDE SEQUENCE</scope>
    <source>
        <strain evidence="2">DR4.4</strain>
    </source>
</reference>
<evidence type="ECO:0000313" key="2">
    <source>
        <dbReference type="EMBL" id="MBG9387123.1"/>
    </source>
</evidence>
<accession>A0A931MF92</accession>
<evidence type="ECO:0000256" key="1">
    <source>
        <dbReference type="SAM" id="MobiDB-lite"/>
    </source>
</evidence>